<dbReference type="RefSeq" id="XP_014180761.1">
    <property type="nucleotide sequence ID" value="XM_014325286.1"/>
</dbReference>
<gene>
    <name evidence="2" type="ORF">A1Q1_02341</name>
</gene>
<dbReference type="VEuPathDB" id="FungiDB:A1Q1_02341"/>
<evidence type="ECO:0008006" key="4">
    <source>
        <dbReference type="Google" id="ProtNLM"/>
    </source>
</evidence>
<keyword evidence="1" id="KW-0732">Signal</keyword>
<dbReference type="GeneID" id="25985855"/>
<feature type="chain" id="PRO_5003787285" description="AMP-dependent synthetase/ligase domain-containing protein" evidence="1">
    <location>
        <begin position="26"/>
        <end position="544"/>
    </location>
</feature>
<comment type="caution">
    <text evidence="2">The sequence shown here is derived from an EMBL/GenBank/DDBJ whole genome shotgun (WGS) entry which is preliminary data.</text>
</comment>
<feature type="signal peptide" evidence="1">
    <location>
        <begin position="1"/>
        <end position="25"/>
    </location>
</feature>
<dbReference type="Proteomes" id="UP000002748">
    <property type="component" value="Unassembled WGS sequence"/>
</dbReference>
<dbReference type="HOGENOM" id="CLU_502652_0_0_1"/>
<reference evidence="2 3" key="1">
    <citation type="journal article" date="2012" name="Eukaryot. Cell">
        <title>Draft genome sequence of CBS 2479, the standard type strain of Trichosporon asahii.</title>
        <authorList>
            <person name="Yang R.Y."/>
            <person name="Li H.T."/>
            <person name="Zhu H."/>
            <person name="Zhou G.P."/>
            <person name="Wang M."/>
            <person name="Wang L."/>
        </authorList>
    </citation>
    <scope>NUCLEOTIDE SEQUENCE [LARGE SCALE GENOMIC DNA]</scope>
    <source>
        <strain evidence="3">ATCC 90039 / CBS 2479 / JCM 2466 / KCTC 7840 / NCYC 2677 / UAMH 7654</strain>
    </source>
</reference>
<dbReference type="OrthoDB" id="1700726at2759"/>
<dbReference type="EMBL" id="ALBS01000196">
    <property type="protein sequence ID" value="EJT48614.1"/>
    <property type="molecule type" value="Genomic_DNA"/>
</dbReference>
<dbReference type="AlphaFoldDB" id="J6EVJ0"/>
<evidence type="ECO:0000313" key="2">
    <source>
        <dbReference type="EMBL" id="EJT48614.1"/>
    </source>
</evidence>
<dbReference type="KEGG" id="tasa:A1Q1_02341"/>
<proteinExistence type="predicted"/>
<protein>
    <recommendedName>
        <fullName evidence="4">AMP-dependent synthetase/ligase domain-containing protein</fullName>
    </recommendedName>
</protein>
<name>J6EVJ0_TRIAS</name>
<evidence type="ECO:0000256" key="1">
    <source>
        <dbReference type="SAM" id="SignalP"/>
    </source>
</evidence>
<evidence type="ECO:0000313" key="3">
    <source>
        <dbReference type="Proteomes" id="UP000002748"/>
    </source>
</evidence>
<sequence>MNIDNTTLVLLGIFLALMLWQRMKPQSLVHPLMLGKQAEPGPVRKTGESAIYRSWATGHNAPLTTQLQLRPSGQAKTVPDMIPKDKGRPESRQLLGAELDSAGLSQTATMLPGGLRELFPDLARATKDSPAPIAALIPPSTATGLPLLLLSLASRPSTPLVVVPRPSALPAALKGQGMPQAPKLVVLHVASLDRLPEIECSVLLVGDPQKNAAPRVGDRKNVQWWEDVWAAAEVVPNYTEEVSYIDTHSYRYNETGTDVAKAMHVNMTAGVASLLAIFPAEKRPGPKDTIASSQSLNTPFGMGIALAAVLSGSSIKLVGSPEPVWGASNPAADMIALAASTGPRPTILILTPAQEAAVLAGLYDTYAKTPFSSLAGRHMLRNLSGGHVSREGVWNTLVWSSVRASVGGLAADARANIVVGPVPESLLTPAAALFSLPLIRVTSSQWASGPLTATHFYDLQSPGGEIALPRPGGPIASAGPPANNVELLLKGVAEPWPETGKVAGHVWARGPSVLDILGVTGSDGWVDTGYEGGVLPNGTFVVEA</sequence>
<organism evidence="2 3">
    <name type="scientific">Trichosporon asahii var. asahii (strain ATCC 90039 / CBS 2479 / JCM 2466 / KCTC 7840 / NBRC 103889/ NCYC 2677 / UAMH 7654)</name>
    <name type="common">Yeast</name>
    <dbReference type="NCBI Taxonomy" id="1186058"/>
    <lineage>
        <taxon>Eukaryota</taxon>
        <taxon>Fungi</taxon>
        <taxon>Dikarya</taxon>
        <taxon>Basidiomycota</taxon>
        <taxon>Agaricomycotina</taxon>
        <taxon>Tremellomycetes</taxon>
        <taxon>Trichosporonales</taxon>
        <taxon>Trichosporonaceae</taxon>
        <taxon>Trichosporon</taxon>
    </lineage>
</organism>
<accession>J6EVJ0</accession>